<name>A0A8G2BUJ5_9BACT</name>
<dbReference type="Pfam" id="PF17116">
    <property type="entry name" value="T9SS_plug_1st"/>
    <property type="match status" value="1"/>
</dbReference>
<dbReference type="RefSeq" id="WP_103982507.1">
    <property type="nucleotide sequence ID" value="NZ_FNVS01000002.1"/>
</dbReference>
<organism evidence="3 4">
    <name type="scientific">Parabacteroides chinchillae</name>
    <dbReference type="NCBI Taxonomy" id="871327"/>
    <lineage>
        <taxon>Bacteria</taxon>
        <taxon>Pseudomonadati</taxon>
        <taxon>Bacteroidota</taxon>
        <taxon>Bacteroidia</taxon>
        <taxon>Bacteroidales</taxon>
        <taxon>Tannerellaceae</taxon>
        <taxon>Parabacteroides</taxon>
    </lineage>
</organism>
<feature type="chain" id="PRO_5034252870" description="Type 9 secretion system plug protein N-terminal domain-containing protein" evidence="1">
    <location>
        <begin position="21"/>
        <end position="423"/>
    </location>
</feature>
<sequence length="423" mass="48452">MKVFGTLIMLLCFIGIPVKAQQTTYYTNVSNKQIKTLQVKVAGEMFSNPCIELNGEDRIEINFDALNSGGVRYAYSLIHCNADWTKSILSPIEYMNGFQGMTIDDFANSMGTTVQYTNYRLLIPNEDVQPKVSGNYALTVYKEDNPAAIVFTACFSVVEPIVGVSASVSGNTDIDTNQSHQQVSFAINNKNFSIPYPQTDLKIWVYQDNRRDNAVTGLQPMSILENQITYSNNPKLIFEAGNEYRRMEFLSNKYNGMHIQNITFHNPYYNVELMKDYKRTSESYQYDQDQDGRFFIRCSNCNDPDTEADYFIVHFTLACDEIPEGNVYLNGELYNNVLDNNSKMDYNPETNQYEKAVLLKQGSYNYQYLFVPDGQTVGETAPIEGNFYQTENEYSIYVYYHPMGTRYDRLIGVTSVKNAMQVF</sequence>
<keyword evidence="4" id="KW-1185">Reference proteome</keyword>
<proteinExistence type="predicted"/>
<keyword evidence="1" id="KW-0732">Signal</keyword>
<dbReference type="Proteomes" id="UP000236725">
    <property type="component" value="Unassembled WGS sequence"/>
</dbReference>
<comment type="caution">
    <text evidence="3">The sequence shown here is derived from an EMBL/GenBank/DDBJ whole genome shotgun (WGS) entry which is preliminary data.</text>
</comment>
<feature type="signal peptide" evidence="1">
    <location>
        <begin position="1"/>
        <end position="20"/>
    </location>
</feature>
<dbReference type="InterPro" id="IPR013783">
    <property type="entry name" value="Ig-like_fold"/>
</dbReference>
<accession>A0A8G2BUJ5</accession>
<evidence type="ECO:0000259" key="2">
    <source>
        <dbReference type="Pfam" id="PF17116"/>
    </source>
</evidence>
<dbReference type="AlphaFoldDB" id="A0A8G2BUJ5"/>
<reference evidence="3 4" key="1">
    <citation type="submission" date="2016-10" db="EMBL/GenBank/DDBJ databases">
        <authorList>
            <person name="Varghese N."/>
            <person name="Submissions S."/>
        </authorList>
    </citation>
    <scope>NUCLEOTIDE SEQUENCE [LARGE SCALE GENOMIC DNA]</scope>
    <source>
        <strain evidence="3 4">DSM 29073</strain>
    </source>
</reference>
<feature type="domain" description="Type 9 secretion system plug protein N-terminal" evidence="2">
    <location>
        <begin position="34"/>
        <end position="159"/>
    </location>
</feature>
<evidence type="ECO:0000313" key="4">
    <source>
        <dbReference type="Proteomes" id="UP000236725"/>
    </source>
</evidence>
<evidence type="ECO:0000256" key="1">
    <source>
        <dbReference type="SAM" id="SignalP"/>
    </source>
</evidence>
<evidence type="ECO:0000313" key="3">
    <source>
        <dbReference type="EMBL" id="SEF55956.1"/>
    </source>
</evidence>
<dbReference type="EMBL" id="FNVS01000002">
    <property type="protein sequence ID" value="SEF55956.1"/>
    <property type="molecule type" value="Genomic_DNA"/>
</dbReference>
<gene>
    <name evidence="3" type="ORF">SAMN05444001_102247</name>
</gene>
<dbReference type="Gene3D" id="2.60.40.10">
    <property type="entry name" value="Immunoglobulins"/>
    <property type="match status" value="1"/>
</dbReference>
<dbReference type="InterPro" id="IPR031345">
    <property type="entry name" value="T9SS_Plug_N"/>
</dbReference>
<protein>
    <recommendedName>
        <fullName evidence="2">Type 9 secretion system plug protein N-terminal domain-containing protein</fullName>
    </recommendedName>
</protein>